<accession>A0A0N5ATC7</accession>
<dbReference type="InterPro" id="IPR000210">
    <property type="entry name" value="BTB/POZ_dom"/>
</dbReference>
<feature type="compositionally biased region" description="Basic and acidic residues" evidence="3">
    <location>
        <begin position="790"/>
        <end position="817"/>
    </location>
</feature>
<evidence type="ECO:0000256" key="1">
    <source>
        <dbReference type="ARBA" id="ARBA00022441"/>
    </source>
</evidence>
<feature type="domain" description="BTB" evidence="4">
    <location>
        <begin position="63"/>
        <end position="172"/>
    </location>
</feature>
<keyword evidence="2" id="KW-0677">Repeat</keyword>
<dbReference type="Proteomes" id="UP000046393">
    <property type="component" value="Unplaced"/>
</dbReference>
<dbReference type="PANTHER" id="PTHR45632:SF26">
    <property type="entry name" value="BTB DOMAIN-CONTAINING PROTEIN"/>
    <property type="match status" value="1"/>
</dbReference>
<organism evidence="5 6">
    <name type="scientific">Syphacia muris</name>
    <dbReference type="NCBI Taxonomy" id="451379"/>
    <lineage>
        <taxon>Eukaryota</taxon>
        <taxon>Metazoa</taxon>
        <taxon>Ecdysozoa</taxon>
        <taxon>Nematoda</taxon>
        <taxon>Chromadorea</taxon>
        <taxon>Rhabditida</taxon>
        <taxon>Spirurina</taxon>
        <taxon>Oxyuridomorpha</taxon>
        <taxon>Oxyuroidea</taxon>
        <taxon>Oxyuridae</taxon>
        <taxon>Syphacia</taxon>
    </lineage>
</organism>
<dbReference type="InterPro" id="IPR006652">
    <property type="entry name" value="Kelch_1"/>
</dbReference>
<name>A0A0N5ATC7_9BILA</name>
<feature type="region of interest" description="Disordered" evidence="3">
    <location>
        <begin position="790"/>
        <end position="835"/>
    </location>
</feature>
<evidence type="ECO:0000256" key="3">
    <source>
        <dbReference type="SAM" id="MobiDB-lite"/>
    </source>
</evidence>
<keyword evidence="1" id="KW-0880">Kelch repeat</keyword>
<evidence type="ECO:0000259" key="4">
    <source>
        <dbReference type="PROSITE" id="PS50097"/>
    </source>
</evidence>
<reference evidence="6" key="1">
    <citation type="submission" date="2017-02" db="UniProtKB">
        <authorList>
            <consortium name="WormBaseParasite"/>
        </authorList>
    </citation>
    <scope>IDENTIFICATION</scope>
</reference>
<dbReference type="Pfam" id="PF01344">
    <property type="entry name" value="Kelch_1"/>
    <property type="match status" value="6"/>
</dbReference>
<dbReference type="InterPro" id="IPR015915">
    <property type="entry name" value="Kelch-typ_b-propeller"/>
</dbReference>
<sequence length="835" mass="92546">MMVPKRFAYGASCNDDPEVWCAEQSDHNEDYTLILRDPEVGVKFGKDILLRRLNAFRKNRDLCDVVLFVGEKEILAHKVVLAALSPALLDLFIREDDNEGSPNNSPPVLNTATVSNSPKTAVPFGSPLKLSTAVLISSSKQPLSYFEFPEADYTCFEALVEFAYTSSLEISSKKVGELYKTAFLLQMTPVVKACAQFLAQNLNVTNCIGIRKQANFNNDVMLVGKVDSFISNNFQQVIDESPDFTQLPCIKVRIIVNLEDVKGRFGLNLAELALNYFQSLPTYSDRVEQVIEQLSEKAHMLYLEEDQTLQDCAEMDDHSSVGSCDIIQDYKKTGGYQSRTTGGMMKYETCIFRTSVGTVPVQHHVMGAKAVHLNASRISNNRFSSTESLNSVSSTTSEMDEEIQSRLIAVHQTSGDFWVALCVLHRKLVTLSLQLTENDDIVRTNRGTNVWNSYDAKQPTDVQQQAINDEKKALLARIVTTPLNDRVLLPSMSGARCSVGAAFISGKIIVCGGYDRGECMKSTEEYDVCKSEWRQLPDMISERGRFDATVASGMLYAVAGSNGNNDLKSAECYDPKTEKWRQIKALKLARSHNGCATLDNLVYCIGGSSEQTVLKECERYDPETDEWKDIAPLQTARFQTGCTAWRGMVVACGGCDRWTCLDSVEAFDPKTDSWKVLPKLKTPRRGCAVAVVRDSLYVIGGHDGTQSLSSVEILDHPNGQWRIGPSLLIPRANTHAAVTAGNVIFVIGGFDGTQFLSSIEVLDNESLGWRNWQQVESGSRNEVAITEEDEKCHDSIKEESKHCDEEETGAGKDKEVTEGIGLTGSQIEKQNHEVE</sequence>
<dbReference type="Gene3D" id="2.120.10.80">
    <property type="entry name" value="Kelch-type beta propeller"/>
    <property type="match status" value="2"/>
</dbReference>
<evidence type="ECO:0000313" key="6">
    <source>
        <dbReference type="WBParaSite" id="SMUV_0000807801-mRNA-1"/>
    </source>
</evidence>
<dbReference type="SUPFAM" id="SSF54695">
    <property type="entry name" value="POZ domain"/>
    <property type="match status" value="1"/>
</dbReference>
<protein>
    <submittedName>
        <fullName evidence="6">BTB domain-containing protein</fullName>
    </submittedName>
</protein>
<dbReference type="SMART" id="SM00612">
    <property type="entry name" value="Kelch"/>
    <property type="match status" value="6"/>
</dbReference>
<dbReference type="SUPFAM" id="SSF117281">
    <property type="entry name" value="Kelch motif"/>
    <property type="match status" value="2"/>
</dbReference>
<dbReference type="InterPro" id="IPR011333">
    <property type="entry name" value="SKP1/BTB/POZ_sf"/>
</dbReference>
<dbReference type="Pfam" id="PF00651">
    <property type="entry name" value="BTB"/>
    <property type="match status" value="2"/>
</dbReference>
<keyword evidence="5" id="KW-1185">Reference proteome</keyword>
<dbReference type="SMART" id="SM00225">
    <property type="entry name" value="BTB"/>
    <property type="match status" value="1"/>
</dbReference>
<dbReference type="Gene3D" id="1.25.40.420">
    <property type="match status" value="1"/>
</dbReference>
<proteinExistence type="predicted"/>
<dbReference type="WBParaSite" id="SMUV_0000807801-mRNA-1">
    <property type="protein sequence ID" value="SMUV_0000807801-mRNA-1"/>
    <property type="gene ID" value="SMUV_0000807801"/>
</dbReference>
<dbReference type="PRINTS" id="PR00501">
    <property type="entry name" value="KELCHREPEAT"/>
</dbReference>
<dbReference type="AlphaFoldDB" id="A0A0N5ATC7"/>
<evidence type="ECO:0000313" key="5">
    <source>
        <dbReference type="Proteomes" id="UP000046393"/>
    </source>
</evidence>
<dbReference type="PANTHER" id="PTHR45632">
    <property type="entry name" value="LD33804P"/>
    <property type="match status" value="1"/>
</dbReference>
<dbReference type="PROSITE" id="PS50097">
    <property type="entry name" value="BTB"/>
    <property type="match status" value="1"/>
</dbReference>
<dbReference type="Gene3D" id="3.30.710.10">
    <property type="entry name" value="Potassium Channel Kv1.1, Chain A"/>
    <property type="match status" value="1"/>
</dbReference>
<dbReference type="STRING" id="451379.A0A0N5ATC7"/>
<evidence type="ECO:0000256" key="2">
    <source>
        <dbReference type="ARBA" id="ARBA00022737"/>
    </source>
</evidence>